<accession>A0A1J5RXK7</accession>
<evidence type="ECO:0000256" key="2">
    <source>
        <dbReference type="ARBA" id="ARBA00012438"/>
    </source>
</evidence>
<name>A0A1J5RXK7_9ZZZZ</name>
<dbReference type="InterPro" id="IPR000014">
    <property type="entry name" value="PAS"/>
</dbReference>
<dbReference type="AlphaFoldDB" id="A0A1J5RXK7"/>
<keyword evidence="6" id="KW-1133">Transmembrane helix</keyword>
<dbReference type="Pfam" id="PF00989">
    <property type="entry name" value="PAS"/>
    <property type="match status" value="1"/>
</dbReference>
<dbReference type="EMBL" id="MLJW01000144">
    <property type="protein sequence ID" value="OIQ96687.1"/>
    <property type="molecule type" value="Genomic_DNA"/>
</dbReference>
<dbReference type="PROSITE" id="PS50112">
    <property type="entry name" value="PAS"/>
    <property type="match status" value="2"/>
</dbReference>
<dbReference type="PANTHER" id="PTHR43304:SF1">
    <property type="entry name" value="PAC DOMAIN-CONTAINING PROTEIN"/>
    <property type="match status" value="1"/>
</dbReference>
<feature type="domain" description="PAS" evidence="7">
    <location>
        <begin position="344"/>
        <end position="398"/>
    </location>
</feature>
<dbReference type="NCBIfam" id="TIGR00229">
    <property type="entry name" value="sensory_box"/>
    <property type="match status" value="2"/>
</dbReference>
<keyword evidence="4" id="KW-0808">Transferase</keyword>
<feature type="transmembrane region" description="Helical" evidence="6">
    <location>
        <begin position="29"/>
        <end position="52"/>
    </location>
</feature>
<dbReference type="SUPFAM" id="SSF55785">
    <property type="entry name" value="PYP-like sensor domain (PAS domain)"/>
    <property type="match status" value="3"/>
</dbReference>
<feature type="transmembrane region" description="Helical" evidence="6">
    <location>
        <begin position="5"/>
        <end position="23"/>
    </location>
</feature>
<evidence type="ECO:0000256" key="4">
    <source>
        <dbReference type="ARBA" id="ARBA00022679"/>
    </source>
</evidence>
<dbReference type="SMART" id="SM00091">
    <property type="entry name" value="PAS"/>
    <property type="match status" value="3"/>
</dbReference>
<dbReference type="InterPro" id="IPR013655">
    <property type="entry name" value="PAS_fold_3"/>
</dbReference>
<dbReference type="InterPro" id="IPR052162">
    <property type="entry name" value="Sensor_kinase/Photoreceptor"/>
</dbReference>
<dbReference type="InterPro" id="IPR013767">
    <property type="entry name" value="PAS_fold"/>
</dbReference>
<dbReference type="GO" id="GO:0004673">
    <property type="term" value="F:protein histidine kinase activity"/>
    <property type="evidence" value="ECO:0007669"/>
    <property type="project" value="UniProtKB-EC"/>
</dbReference>
<dbReference type="GO" id="GO:0006355">
    <property type="term" value="P:regulation of DNA-templated transcription"/>
    <property type="evidence" value="ECO:0007669"/>
    <property type="project" value="InterPro"/>
</dbReference>
<keyword evidence="3" id="KW-0597">Phosphoprotein</keyword>
<dbReference type="CDD" id="cd00130">
    <property type="entry name" value="PAS"/>
    <property type="match status" value="3"/>
</dbReference>
<protein>
    <recommendedName>
        <fullName evidence="2">histidine kinase</fullName>
        <ecNumber evidence="2">2.7.13.3</ecNumber>
    </recommendedName>
</protein>
<keyword evidence="6" id="KW-0472">Membrane</keyword>
<dbReference type="EC" id="2.7.13.3" evidence="2"/>
<organism evidence="8">
    <name type="scientific">mine drainage metagenome</name>
    <dbReference type="NCBI Taxonomy" id="410659"/>
    <lineage>
        <taxon>unclassified sequences</taxon>
        <taxon>metagenomes</taxon>
        <taxon>ecological metagenomes</taxon>
    </lineage>
</organism>
<evidence type="ECO:0000256" key="1">
    <source>
        <dbReference type="ARBA" id="ARBA00000085"/>
    </source>
</evidence>
<dbReference type="PANTHER" id="PTHR43304">
    <property type="entry name" value="PHYTOCHROME-LIKE PROTEIN CPH1"/>
    <property type="match status" value="1"/>
</dbReference>
<dbReference type="InterPro" id="IPR035965">
    <property type="entry name" value="PAS-like_dom_sf"/>
</dbReference>
<comment type="caution">
    <text evidence="8">The sequence shown here is derived from an EMBL/GenBank/DDBJ whole genome shotgun (WGS) entry which is preliminary data.</text>
</comment>
<keyword evidence="5" id="KW-0418">Kinase</keyword>
<dbReference type="Pfam" id="PF13426">
    <property type="entry name" value="PAS_9"/>
    <property type="match status" value="1"/>
</dbReference>
<evidence type="ECO:0000256" key="5">
    <source>
        <dbReference type="ARBA" id="ARBA00022777"/>
    </source>
</evidence>
<proteinExistence type="predicted"/>
<evidence type="ECO:0000313" key="8">
    <source>
        <dbReference type="EMBL" id="OIQ96687.1"/>
    </source>
</evidence>
<evidence type="ECO:0000256" key="6">
    <source>
        <dbReference type="SAM" id="Phobius"/>
    </source>
</evidence>
<comment type="catalytic activity">
    <reaction evidence="1">
        <text>ATP + protein L-histidine = ADP + protein N-phospho-L-histidine.</text>
        <dbReference type="EC" id="2.7.13.3"/>
    </reaction>
</comment>
<sequence length="462" mass="51597">MSLFIFSTLIISISFLTILGSWYSIQGPFLQHLVMLISVAVAIFSAAIVIAIQPLLSSRKSRLQHALPHEAAWGNELSTVLTTPAAVLDGFVVKFVNTPFLQALGMVGMADQVLGMPFTNLIHPADHTNFAELSVEASTGKTKNEATKIRMVCSDGSTLPANSSLTRLREDRRNNLMLFQFTPITTVNTLNNNYEPQFNYHSIIEKLEEIVFQLNAEGKIIFLNSAWESLLELKTQDCLGKPITAYAHPEDKPMLEARLDSLTQGKRTNCTIETRLLTVRGDPTWVILRAKTTAATTWERTSVIGTMIDNQQNKEAEAGIIANRRAANALLAHVPGMVYRCRNDRSWNFEFVNEGCIDVTGYDSLELINNPNITFNHIIHPDDREAVWESVNQQINCGEKFKLIYRIITRKGETKLVQENGRGIFSSTGELLALEGFITEIPDQRYNVTSPYSQNSGNNSTK</sequence>
<dbReference type="Gene3D" id="3.30.450.20">
    <property type="entry name" value="PAS domain"/>
    <property type="match status" value="3"/>
</dbReference>
<reference evidence="8" key="1">
    <citation type="submission" date="2016-10" db="EMBL/GenBank/DDBJ databases">
        <title>Sequence of Gallionella enrichment culture.</title>
        <authorList>
            <person name="Poehlein A."/>
            <person name="Muehling M."/>
            <person name="Daniel R."/>
        </authorList>
    </citation>
    <scope>NUCLEOTIDE SEQUENCE</scope>
</reference>
<evidence type="ECO:0000256" key="3">
    <source>
        <dbReference type="ARBA" id="ARBA00022553"/>
    </source>
</evidence>
<feature type="domain" description="PAS" evidence="7">
    <location>
        <begin position="196"/>
        <end position="266"/>
    </location>
</feature>
<evidence type="ECO:0000259" key="7">
    <source>
        <dbReference type="PROSITE" id="PS50112"/>
    </source>
</evidence>
<gene>
    <name evidence="8" type="ORF">GALL_212750</name>
</gene>
<keyword evidence="6" id="KW-0812">Transmembrane</keyword>
<dbReference type="Pfam" id="PF08447">
    <property type="entry name" value="PAS_3"/>
    <property type="match status" value="1"/>
</dbReference>